<proteinExistence type="predicted"/>
<sequence length="502" mass="56324">MLSTSQGDDVVSSDVGVTPPEQVQPTLLQVYQRAARIERMVSQLLHERSCPSRPGIDVDKPTVHEAAQDENWSGAAWQIMGGLGQLREHTLVDPVSVGLISQVDMKNRQDDCSSIPSHAFPLRPPLTASQHPLLRCAISRSPLRSTHYISHAVPVTAHSNRACDPYGVCIRLLDMALSLGLDERMEIFLQQDRSDLYQNWIDPLLWDVVLWYSSLHRAAIYSFFTSPSCSTRSHTPPLHTVLPLDLAQSLKTSLHHLALEASLLELFRPLSAAVRSLRTAASYEDRYTTSIINAADELILSLGIWRDRLQETSLPSTDYLIVLSLQMEMTIYMRTSTEAGPALPTPLGHERRSPIISRLGKEYVRANIDHIRHVLERDVPLAKLPSWNFTMSFLPDATLESIKQLHESDVSFDLDLLDDYRRYLVESHPTASNILQGIAKMRAGPGWRSHGRAEDPDTSAQFSFDPEWWSMFDWLAPLDPGSGADLFPDGYWAMNFNGNASI</sequence>
<dbReference type="GeneID" id="91103940"/>
<gene>
    <name evidence="1" type="ORF">V865_005139</name>
</gene>
<keyword evidence="2" id="KW-1185">Reference proteome</keyword>
<accession>A0AAX4KMP0</accession>
<evidence type="ECO:0000313" key="2">
    <source>
        <dbReference type="Proteomes" id="UP001358614"/>
    </source>
</evidence>
<name>A0AAX4KMP0_9TREE</name>
<organism evidence="1 2">
    <name type="scientific">Kwoniella europaea PYCC6329</name>
    <dbReference type="NCBI Taxonomy" id="1423913"/>
    <lineage>
        <taxon>Eukaryota</taxon>
        <taxon>Fungi</taxon>
        <taxon>Dikarya</taxon>
        <taxon>Basidiomycota</taxon>
        <taxon>Agaricomycotina</taxon>
        <taxon>Tremellomycetes</taxon>
        <taxon>Tremellales</taxon>
        <taxon>Cryptococcaceae</taxon>
        <taxon>Kwoniella</taxon>
    </lineage>
</organism>
<evidence type="ECO:0000313" key="1">
    <source>
        <dbReference type="EMBL" id="WWD07042.1"/>
    </source>
</evidence>
<evidence type="ECO:0008006" key="3">
    <source>
        <dbReference type="Google" id="ProtNLM"/>
    </source>
</evidence>
<reference evidence="1 2" key="1">
    <citation type="submission" date="2024-01" db="EMBL/GenBank/DDBJ databases">
        <title>Comparative genomics of Cryptococcus and Kwoniella reveals pathogenesis evolution and contrasting modes of karyotype evolution via chromosome fusion or intercentromeric recombination.</title>
        <authorList>
            <person name="Coelho M.A."/>
            <person name="David-Palma M."/>
            <person name="Shea T."/>
            <person name="Bowers K."/>
            <person name="McGinley-Smith S."/>
            <person name="Mohammad A.W."/>
            <person name="Gnirke A."/>
            <person name="Yurkov A.M."/>
            <person name="Nowrousian M."/>
            <person name="Sun S."/>
            <person name="Cuomo C.A."/>
            <person name="Heitman J."/>
        </authorList>
    </citation>
    <scope>NUCLEOTIDE SEQUENCE [LARGE SCALE GENOMIC DNA]</scope>
    <source>
        <strain evidence="1 2">PYCC6329</strain>
    </source>
</reference>
<dbReference type="Proteomes" id="UP001358614">
    <property type="component" value="Chromosome 1"/>
</dbReference>
<dbReference type="AlphaFoldDB" id="A0AAX4KMP0"/>
<protein>
    <recommendedName>
        <fullName evidence="3">Transcription factor domain-containing protein</fullName>
    </recommendedName>
</protein>
<dbReference type="EMBL" id="CP144089">
    <property type="protein sequence ID" value="WWD07042.1"/>
    <property type="molecule type" value="Genomic_DNA"/>
</dbReference>
<dbReference type="KEGG" id="ker:91103940"/>
<dbReference type="RefSeq" id="XP_066085009.1">
    <property type="nucleotide sequence ID" value="XM_066228912.1"/>
</dbReference>